<dbReference type="EMBL" id="FR824130">
    <property type="protein sequence ID" value="CCA20059.1"/>
    <property type="molecule type" value="Genomic_DNA"/>
</dbReference>
<reference evidence="1" key="1">
    <citation type="journal article" date="2011" name="PLoS Biol.">
        <title>Gene gain and loss during evolution of obligate parasitism in the white rust pathogen of Arabidopsis thaliana.</title>
        <authorList>
            <person name="Kemen E."/>
            <person name="Gardiner A."/>
            <person name="Schultz-Larsen T."/>
            <person name="Kemen A.C."/>
            <person name="Balmuth A.L."/>
            <person name="Robert-Seilaniantz A."/>
            <person name="Bailey K."/>
            <person name="Holub E."/>
            <person name="Studholme D.J."/>
            <person name="Maclean D."/>
            <person name="Jones J.D."/>
        </authorList>
    </citation>
    <scope>NUCLEOTIDE SEQUENCE</scope>
</reference>
<dbReference type="HOGENOM" id="CLU_2377134_0_0_1"/>
<protein>
    <submittedName>
        <fullName evidence="1">AlNc14C85G5460 protein</fullName>
    </submittedName>
</protein>
<gene>
    <name evidence="1" type="primary">AlNc14C85G5460</name>
    <name evidence="1" type="ORF">ALNC14_062020</name>
</gene>
<accession>F0WFS5</accession>
<proteinExistence type="predicted"/>
<sequence length="95" mass="11042">MERFNQQILQSANYRKWSFKCPARDNLLYLHVNAQLINYYDTVLFYSINLPRSSIIASFLRPRALAFALFQPACNSSASARLKFESFLFVVSIPK</sequence>
<dbReference type="AlphaFoldDB" id="F0WFS5"/>
<evidence type="ECO:0000313" key="1">
    <source>
        <dbReference type="EMBL" id="CCA20059.1"/>
    </source>
</evidence>
<name>F0WFS5_9STRA</name>
<organism evidence="1">
    <name type="scientific">Albugo laibachii Nc14</name>
    <dbReference type="NCBI Taxonomy" id="890382"/>
    <lineage>
        <taxon>Eukaryota</taxon>
        <taxon>Sar</taxon>
        <taxon>Stramenopiles</taxon>
        <taxon>Oomycota</taxon>
        <taxon>Peronosporomycetes</taxon>
        <taxon>Albuginales</taxon>
        <taxon>Albuginaceae</taxon>
        <taxon>Albugo</taxon>
    </lineage>
</organism>
<reference evidence="1" key="2">
    <citation type="submission" date="2011-02" db="EMBL/GenBank/DDBJ databases">
        <authorList>
            <person name="MacLean D."/>
        </authorList>
    </citation>
    <scope>NUCLEOTIDE SEQUENCE</scope>
</reference>